<evidence type="ECO:0000313" key="2">
    <source>
        <dbReference type="EMBL" id="EKX36936.1"/>
    </source>
</evidence>
<dbReference type="PaxDb" id="55529-EKX36936"/>
<evidence type="ECO:0000256" key="1">
    <source>
        <dbReference type="SAM" id="MobiDB-lite"/>
    </source>
</evidence>
<name>L1IL19_GUITC</name>
<dbReference type="GeneID" id="17293633"/>
<feature type="compositionally biased region" description="Basic and acidic residues" evidence="1">
    <location>
        <begin position="14"/>
        <end position="25"/>
    </location>
</feature>
<dbReference type="HOGENOM" id="CLU_2377225_0_0_1"/>
<dbReference type="AlphaFoldDB" id="L1IL19"/>
<protein>
    <submittedName>
        <fullName evidence="2 3">Uncharacterized protein</fullName>
    </submittedName>
</protein>
<feature type="compositionally biased region" description="Basic and acidic residues" evidence="1">
    <location>
        <begin position="43"/>
        <end position="57"/>
    </location>
</feature>
<organism evidence="2">
    <name type="scientific">Guillardia theta (strain CCMP2712)</name>
    <name type="common">Cryptophyte</name>
    <dbReference type="NCBI Taxonomy" id="905079"/>
    <lineage>
        <taxon>Eukaryota</taxon>
        <taxon>Cryptophyceae</taxon>
        <taxon>Pyrenomonadales</taxon>
        <taxon>Geminigeraceae</taxon>
        <taxon>Guillardia</taxon>
    </lineage>
</organism>
<evidence type="ECO:0000313" key="3">
    <source>
        <dbReference type="EnsemblProtists" id="EKX36936"/>
    </source>
</evidence>
<reference evidence="3" key="3">
    <citation type="submission" date="2015-06" db="UniProtKB">
        <authorList>
            <consortium name="EnsemblProtists"/>
        </authorList>
    </citation>
    <scope>IDENTIFICATION</scope>
</reference>
<dbReference type="KEGG" id="gtt:GUITHDRAFT_116959"/>
<dbReference type="EMBL" id="JH993066">
    <property type="protein sequence ID" value="EKX36936.1"/>
    <property type="molecule type" value="Genomic_DNA"/>
</dbReference>
<dbReference type="Proteomes" id="UP000011087">
    <property type="component" value="Unassembled WGS sequence"/>
</dbReference>
<accession>L1IL19</accession>
<dbReference type="EnsemblProtists" id="EKX36936">
    <property type="protein sequence ID" value="EKX36936"/>
    <property type="gene ID" value="GUITHDRAFT_116959"/>
</dbReference>
<keyword evidence="4" id="KW-1185">Reference proteome</keyword>
<reference evidence="2 4" key="1">
    <citation type="journal article" date="2012" name="Nature">
        <title>Algal genomes reveal evolutionary mosaicism and the fate of nucleomorphs.</title>
        <authorList>
            <consortium name="DOE Joint Genome Institute"/>
            <person name="Curtis B.A."/>
            <person name="Tanifuji G."/>
            <person name="Burki F."/>
            <person name="Gruber A."/>
            <person name="Irimia M."/>
            <person name="Maruyama S."/>
            <person name="Arias M.C."/>
            <person name="Ball S.G."/>
            <person name="Gile G.H."/>
            <person name="Hirakawa Y."/>
            <person name="Hopkins J.F."/>
            <person name="Kuo A."/>
            <person name="Rensing S.A."/>
            <person name="Schmutz J."/>
            <person name="Symeonidi A."/>
            <person name="Elias M."/>
            <person name="Eveleigh R.J."/>
            <person name="Herman E.K."/>
            <person name="Klute M.J."/>
            <person name="Nakayama T."/>
            <person name="Obornik M."/>
            <person name="Reyes-Prieto A."/>
            <person name="Armbrust E.V."/>
            <person name="Aves S.J."/>
            <person name="Beiko R.G."/>
            <person name="Coutinho P."/>
            <person name="Dacks J.B."/>
            <person name="Durnford D.G."/>
            <person name="Fast N.M."/>
            <person name="Green B.R."/>
            <person name="Grisdale C.J."/>
            <person name="Hempel F."/>
            <person name="Henrissat B."/>
            <person name="Hoppner M.P."/>
            <person name="Ishida K."/>
            <person name="Kim E."/>
            <person name="Koreny L."/>
            <person name="Kroth P.G."/>
            <person name="Liu Y."/>
            <person name="Malik S.B."/>
            <person name="Maier U.G."/>
            <person name="McRose D."/>
            <person name="Mock T."/>
            <person name="Neilson J.A."/>
            <person name="Onodera N.T."/>
            <person name="Poole A.M."/>
            <person name="Pritham E.J."/>
            <person name="Richards T.A."/>
            <person name="Rocap G."/>
            <person name="Roy S.W."/>
            <person name="Sarai C."/>
            <person name="Schaack S."/>
            <person name="Shirato S."/>
            <person name="Slamovits C.H."/>
            <person name="Spencer D.F."/>
            <person name="Suzuki S."/>
            <person name="Worden A.Z."/>
            <person name="Zauner S."/>
            <person name="Barry K."/>
            <person name="Bell C."/>
            <person name="Bharti A.K."/>
            <person name="Crow J.A."/>
            <person name="Grimwood J."/>
            <person name="Kramer R."/>
            <person name="Lindquist E."/>
            <person name="Lucas S."/>
            <person name="Salamov A."/>
            <person name="McFadden G.I."/>
            <person name="Lane C.E."/>
            <person name="Keeling P.J."/>
            <person name="Gray M.W."/>
            <person name="Grigoriev I.V."/>
            <person name="Archibald J.M."/>
        </authorList>
    </citation>
    <scope>NUCLEOTIDE SEQUENCE</scope>
    <source>
        <strain evidence="2 4">CCMP2712</strain>
    </source>
</reference>
<feature type="region of interest" description="Disordered" evidence="1">
    <location>
        <begin position="1"/>
        <end position="62"/>
    </location>
</feature>
<proteinExistence type="predicted"/>
<reference evidence="4" key="2">
    <citation type="submission" date="2012-11" db="EMBL/GenBank/DDBJ databases">
        <authorList>
            <person name="Kuo A."/>
            <person name="Curtis B.A."/>
            <person name="Tanifuji G."/>
            <person name="Burki F."/>
            <person name="Gruber A."/>
            <person name="Irimia M."/>
            <person name="Maruyama S."/>
            <person name="Arias M.C."/>
            <person name="Ball S.G."/>
            <person name="Gile G.H."/>
            <person name="Hirakawa Y."/>
            <person name="Hopkins J.F."/>
            <person name="Rensing S.A."/>
            <person name="Schmutz J."/>
            <person name="Symeonidi A."/>
            <person name="Elias M."/>
            <person name="Eveleigh R.J."/>
            <person name="Herman E.K."/>
            <person name="Klute M.J."/>
            <person name="Nakayama T."/>
            <person name="Obornik M."/>
            <person name="Reyes-Prieto A."/>
            <person name="Armbrust E.V."/>
            <person name="Aves S.J."/>
            <person name="Beiko R.G."/>
            <person name="Coutinho P."/>
            <person name="Dacks J.B."/>
            <person name="Durnford D.G."/>
            <person name="Fast N.M."/>
            <person name="Green B.R."/>
            <person name="Grisdale C."/>
            <person name="Hempe F."/>
            <person name="Henrissat B."/>
            <person name="Hoppner M.P."/>
            <person name="Ishida K.-I."/>
            <person name="Kim E."/>
            <person name="Koreny L."/>
            <person name="Kroth P.G."/>
            <person name="Liu Y."/>
            <person name="Malik S.-B."/>
            <person name="Maier U.G."/>
            <person name="McRose D."/>
            <person name="Mock T."/>
            <person name="Neilson J.A."/>
            <person name="Onodera N.T."/>
            <person name="Poole A.M."/>
            <person name="Pritham E.J."/>
            <person name="Richards T.A."/>
            <person name="Rocap G."/>
            <person name="Roy S.W."/>
            <person name="Sarai C."/>
            <person name="Schaack S."/>
            <person name="Shirato S."/>
            <person name="Slamovits C.H."/>
            <person name="Spencer D.F."/>
            <person name="Suzuki S."/>
            <person name="Worden A.Z."/>
            <person name="Zauner S."/>
            <person name="Barry K."/>
            <person name="Bell C."/>
            <person name="Bharti A.K."/>
            <person name="Crow J.A."/>
            <person name="Grimwood J."/>
            <person name="Kramer R."/>
            <person name="Lindquist E."/>
            <person name="Lucas S."/>
            <person name="Salamov A."/>
            <person name="McFadden G.I."/>
            <person name="Lane C.E."/>
            <person name="Keeling P.J."/>
            <person name="Gray M.W."/>
            <person name="Grigoriev I.V."/>
            <person name="Archibald J.M."/>
        </authorList>
    </citation>
    <scope>NUCLEOTIDE SEQUENCE</scope>
    <source>
        <strain evidence="4">CCMP2712</strain>
    </source>
</reference>
<gene>
    <name evidence="2" type="ORF">GUITHDRAFT_116959</name>
</gene>
<dbReference type="RefSeq" id="XP_005823916.1">
    <property type="nucleotide sequence ID" value="XM_005823859.1"/>
</dbReference>
<evidence type="ECO:0000313" key="4">
    <source>
        <dbReference type="Proteomes" id="UP000011087"/>
    </source>
</evidence>
<sequence>MHAPADILPPARQPLRDEDLKDEPRCSPARPSSRLLASSQQDPLDRPLRRTNDDKARSQYGCPSRAKQLAALKASMEMIKCHRRIKDSLGRHVAL</sequence>